<gene>
    <name evidence="1" type="ORF">DPM19_23940</name>
</gene>
<accession>A0A365H0S6</accession>
<comment type="caution">
    <text evidence="1">The sequence shown here is derived from an EMBL/GenBank/DDBJ whole genome shotgun (WGS) entry which is preliminary data.</text>
</comment>
<dbReference type="AlphaFoldDB" id="A0A365H0S6"/>
<sequence length="97" mass="10319">MIPATLELVHPCPARAEYIELRFTTPEGPFTWCFPEPPPGGEPPGGPIALVVGPYGVQARQFHDGVLGTALESSTALPMMLAGANVHVARRLVAMSR</sequence>
<protein>
    <submittedName>
        <fullName evidence="1">Uncharacterized protein</fullName>
    </submittedName>
</protein>
<dbReference type="EMBL" id="QLYX01000012">
    <property type="protein sequence ID" value="RAY12649.1"/>
    <property type="molecule type" value="Genomic_DNA"/>
</dbReference>
<proteinExistence type="predicted"/>
<dbReference type="Proteomes" id="UP000251891">
    <property type="component" value="Unassembled WGS sequence"/>
</dbReference>
<name>A0A365H0S6_9ACTN</name>
<organism evidence="1 2">
    <name type="scientific">Actinomadura craniellae</name>
    <dbReference type="NCBI Taxonomy" id="2231787"/>
    <lineage>
        <taxon>Bacteria</taxon>
        <taxon>Bacillati</taxon>
        <taxon>Actinomycetota</taxon>
        <taxon>Actinomycetes</taxon>
        <taxon>Streptosporangiales</taxon>
        <taxon>Thermomonosporaceae</taxon>
        <taxon>Actinomadura</taxon>
    </lineage>
</organism>
<keyword evidence="2" id="KW-1185">Reference proteome</keyword>
<reference evidence="1 2" key="1">
    <citation type="submission" date="2018-06" db="EMBL/GenBank/DDBJ databases">
        <title>Actinomadura craniellae sp. nov. isolated from marine sponge Craniella sp.</title>
        <authorList>
            <person name="Li L."/>
            <person name="Xu Q.H."/>
            <person name="Lin H.W."/>
            <person name="Lu Y.H."/>
        </authorList>
    </citation>
    <scope>NUCLEOTIDE SEQUENCE [LARGE SCALE GENOMIC DNA]</scope>
    <source>
        <strain evidence="1 2">LHW63021</strain>
    </source>
</reference>
<evidence type="ECO:0000313" key="2">
    <source>
        <dbReference type="Proteomes" id="UP000251891"/>
    </source>
</evidence>
<evidence type="ECO:0000313" key="1">
    <source>
        <dbReference type="EMBL" id="RAY12649.1"/>
    </source>
</evidence>